<sequence>MPRKWAVDGDHSDRLPAGVKQVGYDADTGVRYYTVEGDERIHEGKPGAVYSPITPVGPPLSSQQSRSPVTTGPSRSSSVTYTSRPSTSGSTGGSTLVPSPSSSQADLNYLNRSNTDSGYRVQRKPIRVGTMPSQATAGPSSSRQRQTSSGVSRDESHGSDSENERKKPIASLGRSVSKSLKRVFTAPSGPQPSSHITFSSTSTRPERAASSRRQTTAASPVPVPTTFDAILANEEVRQGGDRKQKQPERNNDRAPNYQKILRRTTWSQ</sequence>
<evidence type="ECO:0000256" key="1">
    <source>
        <dbReference type="SAM" id="MobiDB-lite"/>
    </source>
</evidence>
<protein>
    <submittedName>
        <fullName evidence="2">Uncharacterized protein</fullName>
    </submittedName>
</protein>
<feature type="compositionally biased region" description="Polar residues" evidence="1">
    <location>
        <begin position="131"/>
        <end position="151"/>
    </location>
</feature>
<reference evidence="2" key="1">
    <citation type="journal article" date="2023" name="Mol. Phylogenet. Evol.">
        <title>Genome-scale phylogeny and comparative genomics of the fungal order Sordariales.</title>
        <authorList>
            <person name="Hensen N."/>
            <person name="Bonometti L."/>
            <person name="Westerberg I."/>
            <person name="Brannstrom I.O."/>
            <person name="Guillou S."/>
            <person name="Cros-Aarteil S."/>
            <person name="Calhoun S."/>
            <person name="Haridas S."/>
            <person name="Kuo A."/>
            <person name="Mondo S."/>
            <person name="Pangilinan J."/>
            <person name="Riley R."/>
            <person name="LaButti K."/>
            <person name="Andreopoulos B."/>
            <person name="Lipzen A."/>
            <person name="Chen C."/>
            <person name="Yan M."/>
            <person name="Daum C."/>
            <person name="Ng V."/>
            <person name="Clum A."/>
            <person name="Steindorff A."/>
            <person name="Ohm R.A."/>
            <person name="Martin F."/>
            <person name="Silar P."/>
            <person name="Natvig D.O."/>
            <person name="Lalanne C."/>
            <person name="Gautier V."/>
            <person name="Ament-Velasquez S.L."/>
            <person name="Kruys A."/>
            <person name="Hutchinson M.I."/>
            <person name="Powell A.J."/>
            <person name="Barry K."/>
            <person name="Miller A.N."/>
            <person name="Grigoriev I.V."/>
            <person name="Debuchy R."/>
            <person name="Gladieux P."/>
            <person name="Hiltunen Thoren M."/>
            <person name="Johannesson H."/>
        </authorList>
    </citation>
    <scope>NUCLEOTIDE SEQUENCE</scope>
    <source>
        <strain evidence="2">PSN309</strain>
    </source>
</reference>
<feature type="compositionally biased region" description="Polar residues" evidence="1">
    <location>
        <begin position="191"/>
        <end position="203"/>
    </location>
</feature>
<feature type="compositionally biased region" description="Basic and acidic residues" evidence="1">
    <location>
        <begin position="1"/>
        <end position="14"/>
    </location>
</feature>
<feature type="compositionally biased region" description="Polar residues" evidence="1">
    <location>
        <begin position="104"/>
        <end position="117"/>
    </location>
</feature>
<evidence type="ECO:0000313" key="3">
    <source>
        <dbReference type="Proteomes" id="UP001302126"/>
    </source>
</evidence>
<proteinExistence type="predicted"/>
<gene>
    <name evidence="2" type="ORF">QBC35DRAFT_209034</name>
</gene>
<reference evidence="2" key="2">
    <citation type="submission" date="2023-05" db="EMBL/GenBank/DDBJ databases">
        <authorList>
            <consortium name="Lawrence Berkeley National Laboratory"/>
            <person name="Steindorff A."/>
            <person name="Hensen N."/>
            <person name="Bonometti L."/>
            <person name="Westerberg I."/>
            <person name="Brannstrom I.O."/>
            <person name="Guillou S."/>
            <person name="Cros-Aarteil S."/>
            <person name="Calhoun S."/>
            <person name="Haridas S."/>
            <person name="Kuo A."/>
            <person name="Mondo S."/>
            <person name="Pangilinan J."/>
            <person name="Riley R."/>
            <person name="Labutti K."/>
            <person name="Andreopoulos B."/>
            <person name="Lipzen A."/>
            <person name="Chen C."/>
            <person name="Yanf M."/>
            <person name="Daum C."/>
            <person name="Ng V."/>
            <person name="Clum A."/>
            <person name="Ohm R."/>
            <person name="Martin F."/>
            <person name="Silar P."/>
            <person name="Natvig D."/>
            <person name="Lalanne C."/>
            <person name="Gautier V."/>
            <person name="Ament-Velasquez S.L."/>
            <person name="Kruys A."/>
            <person name="Hutchinson M.I."/>
            <person name="Powell A.J."/>
            <person name="Barry K."/>
            <person name="Miller A.N."/>
            <person name="Grigoriev I.V."/>
            <person name="Debuchy R."/>
            <person name="Gladieux P."/>
            <person name="Thoren M.H."/>
            <person name="Johannesson H."/>
        </authorList>
    </citation>
    <scope>NUCLEOTIDE SEQUENCE</scope>
    <source>
        <strain evidence="2">PSN309</strain>
    </source>
</reference>
<dbReference type="EMBL" id="MU864760">
    <property type="protein sequence ID" value="KAK4182099.1"/>
    <property type="molecule type" value="Genomic_DNA"/>
</dbReference>
<feature type="compositionally biased region" description="Polar residues" evidence="1">
    <location>
        <begin position="60"/>
        <end position="79"/>
    </location>
</feature>
<feature type="compositionally biased region" description="Basic and acidic residues" evidence="1">
    <location>
        <begin position="152"/>
        <end position="167"/>
    </location>
</feature>
<organism evidence="2 3">
    <name type="scientific">Podospora australis</name>
    <dbReference type="NCBI Taxonomy" id="1536484"/>
    <lineage>
        <taxon>Eukaryota</taxon>
        <taxon>Fungi</taxon>
        <taxon>Dikarya</taxon>
        <taxon>Ascomycota</taxon>
        <taxon>Pezizomycotina</taxon>
        <taxon>Sordariomycetes</taxon>
        <taxon>Sordariomycetidae</taxon>
        <taxon>Sordariales</taxon>
        <taxon>Podosporaceae</taxon>
        <taxon>Podospora</taxon>
    </lineage>
</organism>
<feature type="compositionally biased region" description="Low complexity" evidence="1">
    <location>
        <begin position="211"/>
        <end position="226"/>
    </location>
</feature>
<comment type="caution">
    <text evidence="2">The sequence shown here is derived from an EMBL/GenBank/DDBJ whole genome shotgun (WGS) entry which is preliminary data.</text>
</comment>
<feature type="compositionally biased region" description="Basic and acidic residues" evidence="1">
    <location>
        <begin position="234"/>
        <end position="252"/>
    </location>
</feature>
<evidence type="ECO:0000313" key="2">
    <source>
        <dbReference type="EMBL" id="KAK4182099.1"/>
    </source>
</evidence>
<keyword evidence="3" id="KW-1185">Reference proteome</keyword>
<dbReference type="AlphaFoldDB" id="A0AAN6WHY2"/>
<feature type="region of interest" description="Disordered" evidence="1">
    <location>
        <begin position="1"/>
        <end position="20"/>
    </location>
</feature>
<feature type="compositionally biased region" description="Low complexity" evidence="1">
    <location>
        <begin position="80"/>
        <end position="103"/>
    </location>
</feature>
<dbReference type="Proteomes" id="UP001302126">
    <property type="component" value="Unassembled WGS sequence"/>
</dbReference>
<feature type="region of interest" description="Disordered" evidence="1">
    <location>
        <begin position="37"/>
        <end position="268"/>
    </location>
</feature>
<accession>A0AAN6WHY2</accession>
<name>A0AAN6WHY2_9PEZI</name>